<dbReference type="Pfam" id="PF00582">
    <property type="entry name" value="Usp"/>
    <property type="match status" value="1"/>
</dbReference>
<keyword evidence="5" id="KW-1185">Reference proteome</keyword>
<dbReference type="Gene3D" id="3.40.50.620">
    <property type="entry name" value="HUPs"/>
    <property type="match status" value="1"/>
</dbReference>
<evidence type="ECO:0000256" key="2">
    <source>
        <dbReference type="SAM" id="Coils"/>
    </source>
</evidence>
<dbReference type="GeneID" id="24804018"/>
<organism evidence="4 5">
    <name type="scientific">Geoglobus ahangari</name>
    <dbReference type="NCBI Taxonomy" id="113653"/>
    <lineage>
        <taxon>Archaea</taxon>
        <taxon>Methanobacteriati</taxon>
        <taxon>Methanobacteriota</taxon>
        <taxon>Archaeoglobi</taxon>
        <taxon>Archaeoglobales</taxon>
        <taxon>Archaeoglobaceae</taxon>
        <taxon>Geoglobus</taxon>
    </lineage>
</organism>
<dbReference type="Proteomes" id="UP000034723">
    <property type="component" value="Chromosome"/>
</dbReference>
<name>A0A0F7IEY6_9EURY</name>
<gene>
    <name evidence="4" type="ORF">GAH_01448</name>
</gene>
<reference evidence="4 5" key="1">
    <citation type="submission" date="2015-04" db="EMBL/GenBank/DDBJ databases">
        <title>The complete genome sequence of the hyperthermophilic, obligate iron-reducing archaeon Geoglobus ahangari strain 234T.</title>
        <authorList>
            <person name="Manzella M.P."/>
            <person name="Holmes D.E."/>
            <person name="Rocheleau J.M."/>
            <person name="Chung A."/>
            <person name="Reguera G."/>
            <person name="Kashefi K."/>
        </authorList>
    </citation>
    <scope>NUCLEOTIDE SEQUENCE [LARGE SCALE GENOMIC DNA]</scope>
    <source>
        <strain evidence="4 5">234</strain>
    </source>
</reference>
<dbReference type="InterPro" id="IPR006015">
    <property type="entry name" value="Universal_stress_UspA"/>
</dbReference>
<accession>A0A0F7IEY6</accession>
<dbReference type="STRING" id="113653.GAH_01448"/>
<dbReference type="PANTHER" id="PTHR46268">
    <property type="entry name" value="STRESS RESPONSE PROTEIN NHAX"/>
    <property type="match status" value="1"/>
</dbReference>
<feature type="coiled-coil region" evidence="2">
    <location>
        <begin position="40"/>
        <end position="67"/>
    </location>
</feature>
<keyword evidence="2" id="KW-0175">Coiled coil</keyword>
<dbReference type="PRINTS" id="PR01438">
    <property type="entry name" value="UNVRSLSTRESS"/>
</dbReference>
<dbReference type="InParanoid" id="A0A0F7IEY6"/>
<dbReference type="RefSeq" id="WP_048095702.1">
    <property type="nucleotide sequence ID" value="NZ_CP011267.1"/>
</dbReference>
<evidence type="ECO:0000313" key="4">
    <source>
        <dbReference type="EMBL" id="AKG91260.1"/>
    </source>
</evidence>
<dbReference type="InterPro" id="IPR006016">
    <property type="entry name" value="UspA"/>
</dbReference>
<dbReference type="EMBL" id="CP011267">
    <property type="protein sequence ID" value="AKG91260.1"/>
    <property type="molecule type" value="Genomic_DNA"/>
</dbReference>
<dbReference type="PANTHER" id="PTHR46268:SF15">
    <property type="entry name" value="UNIVERSAL STRESS PROTEIN HP_0031"/>
    <property type="match status" value="1"/>
</dbReference>
<dbReference type="AlphaFoldDB" id="A0A0F7IEY6"/>
<dbReference type="KEGG" id="gah:GAH_01448"/>
<dbReference type="OrthoDB" id="281037at2157"/>
<evidence type="ECO:0000256" key="1">
    <source>
        <dbReference type="ARBA" id="ARBA00008791"/>
    </source>
</evidence>
<dbReference type="HOGENOM" id="CLU_049301_16_2_2"/>
<evidence type="ECO:0000313" key="5">
    <source>
        <dbReference type="Proteomes" id="UP000034723"/>
    </source>
</evidence>
<dbReference type="SUPFAM" id="SSF52402">
    <property type="entry name" value="Adenine nucleotide alpha hydrolases-like"/>
    <property type="match status" value="1"/>
</dbReference>
<protein>
    <submittedName>
        <fullName evidence="4">Universal stress protein UspA</fullName>
    </submittedName>
</protein>
<sequence>MIVAAIDRRERLEKIVTFAAEEAKMRGVKLHIIHSMHGGSRTSREEVEQAEDMLGEAERLAEKIGAEVETHLLMRGNDPAKDILLFCDEVKAELLVIGVRKRSPAGKLLFGSTAQQVILEAEIPVVCIK</sequence>
<feature type="domain" description="UspA" evidence="3">
    <location>
        <begin position="2"/>
        <end position="129"/>
    </location>
</feature>
<dbReference type="InterPro" id="IPR014729">
    <property type="entry name" value="Rossmann-like_a/b/a_fold"/>
</dbReference>
<evidence type="ECO:0000259" key="3">
    <source>
        <dbReference type="Pfam" id="PF00582"/>
    </source>
</evidence>
<dbReference type="CDD" id="cd00293">
    <property type="entry name" value="USP-like"/>
    <property type="match status" value="1"/>
</dbReference>
<proteinExistence type="inferred from homology"/>
<comment type="similarity">
    <text evidence="1">Belongs to the universal stress protein A family.</text>
</comment>